<keyword evidence="2" id="KW-0436">Ligase</keyword>
<dbReference type="EMBL" id="JAAGAX010000008">
    <property type="protein sequence ID" value="KAF2304962.1"/>
    <property type="molecule type" value="Genomic_DNA"/>
</dbReference>
<dbReference type="GO" id="GO:0005524">
    <property type="term" value="F:ATP binding"/>
    <property type="evidence" value="ECO:0007669"/>
    <property type="project" value="UniProtKB-KW"/>
</dbReference>
<evidence type="ECO:0000256" key="5">
    <source>
        <dbReference type="ARBA" id="ARBA00022741"/>
    </source>
</evidence>
<dbReference type="Pfam" id="PF00133">
    <property type="entry name" value="tRNA-synt_1"/>
    <property type="match status" value="1"/>
</dbReference>
<comment type="subcellular location">
    <subcellularLocation>
        <location evidence="1">Membrane</location>
        <topology evidence="1">Single-pass type II membrane protein</topology>
    </subcellularLocation>
</comment>
<keyword evidence="6" id="KW-0067">ATP-binding</keyword>
<name>A0A6A6LU14_HEVBR</name>
<evidence type="ECO:0000259" key="11">
    <source>
        <dbReference type="Pfam" id="PF00133"/>
    </source>
</evidence>
<evidence type="ECO:0000256" key="2">
    <source>
        <dbReference type="ARBA" id="ARBA00022598"/>
    </source>
</evidence>
<keyword evidence="5" id="KW-0547">Nucleotide-binding</keyword>
<comment type="caution">
    <text evidence="12">The sequence shown here is derived from an EMBL/GenBank/DDBJ whole genome shotgun (WGS) entry which is preliminary data.</text>
</comment>
<keyword evidence="3" id="KW-0328">Glycosyltransferase</keyword>
<keyword evidence="10" id="KW-0325">Glycoprotein</keyword>
<dbReference type="GO" id="GO:0006418">
    <property type="term" value="P:tRNA aminoacylation for protein translation"/>
    <property type="evidence" value="ECO:0007669"/>
    <property type="project" value="InterPro"/>
</dbReference>
<dbReference type="PANTHER" id="PTHR31042">
    <property type="entry name" value="CORE-2/I-BRANCHING BETA-1,6-N-ACETYLGLUCOSAMINYLTRANSFERASE FAMILY PROTEIN-RELATED"/>
    <property type="match status" value="1"/>
</dbReference>
<evidence type="ECO:0000256" key="1">
    <source>
        <dbReference type="ARBA" id="ARBA00004606"/>
    </source>
</evidence>
<dbReference type="GO" id="GO:0004812">
    <property type="term" value="F:aminoacyl-tRNA ligase activity"/>
    <property type="evidence" value="ECO:0007669"/>
    <property type="project" value="UniProtKB-KW"/>
</dbReference>
<accession>A0A6A6LU14</accession>
<dbReference type="SUPFAM" id="SSF52374">
    <property type="entry name" value="Nucleotidylyl transferase"/>
    <property type="match status" value="1"/>
</dbReference>
<keyword evidence="7" id="KW-0648">Protein biosynthesis</keyword>
<organism evidence="12 13">
    <name type="scientific">Hevea brasiliensis</name>
    <name type="common">Para rubber tree</name>
    <name type="synonym">Siphonia brasiliensis</name>
    <dbReference type="NCBI Taxonomy" id="3981"/>
    <lineage>
        <taxon>Eukaryota</taxon>
        <taxon>Viridiplantae</taxon>
        <taxon>Streptophyta</taxon>
        <taxon>Embryophyta</taxon>
        <taxon>Tracheophyta</taxon>
        <taxon>Spermatophyta</taxon>
        <taxon>Magnoliopsida</taxon>
        <taxon>eudicotyledons</taxon>
        <taxon>Gunneridae</taxon>
        <taxon>Pentapetalae</taxon>
        <taxon>rosids</taxon>
        <taxon>fabids</taxon>
        <taxon>Malpighiales</taxon>
        <taxon>Euphorbiaceae</taxon>
        <taxon>Crotonoideae</taxon>
        <taxon>Micrandreae</taxon>
        <taxon>Hevea</taxon>
    </lineage>
</organism>
<dbReference type="Gene3D" id="3.40.50.620">
    <property type="entry name" value="HUPs"/>
    <property type="match status" value="1"/>
</dbReference>
<proteinExistence type="predicted"/>
<gene>
    <name evidence="12" type="ORF">GH714_000739</name>
</gene>
<keyword evidence="13" id="KW-1185">Reference proteome</keyword>
<keyword evidence="8" id="KW-0472">Membrane</keyword>
<evidence type="ECO:0000256" key="9">
    <source>
        <dbReference type="ARBA" id="ARBA00023146"/>
    </source>
</evidence>
<dbReference type="InterPro" id="IPR014729">
    <property type="entry name" value="Rossmann-like_a/b/a_fold"/>
</dbReference>
<dbReference type="GO" id="GO:0016020">
    <property type="term" value="C:membrane"/>
    <property type="evidence" value="ECO:0007669"/>
    <property type="project" value="UniProtKB-SubCell"/>
</dbReference>
<evidence type="ECO:0000256" key="7">
    <source>
        <dbReference type="ARBA" id="ARBA00022917"/>
    </source>
</evidence>
<evidence type="ECO:0000256" key="4">
    <source>
        <dbReference type="ARBA" id="ARBA00022679"/>
    </source>
</evidence>
<evidence type="ECO:0000256" key="8">
    <source>
        <dbReference type="ARBA" id="ARBA00023136"/>
    </source>
</evidence>
<evidence type="ECO:0000256" key="3">
    <source>
        <dbReference type="ARBA" id="ARBA00022676"/>
    </source>
</evidence>
<keyword evidence="9" id="KW-0030">Aminoacyl-tRNA synthetase</keyword>
<dbReference type="Proteomes" id="UP000467840">
    <property type="component" value="Chromosome 9"/>
</dbReference>
<sequence length="712" mass="80234">MGLEQLWQCLRWVVKLDDEGSHNSGMAYAGEGTILKSSNSTLGLDVNGFPSKVAASKVTEWAEKTGNGKKKVFSTLNLLLQGEVGRILLCLNAFGLMQVKTTYLSSGKPSRRGTNTVPQWTGSCWYRSPVDIYVDGAEHAVLHLLYSRFWHKVLYDIGVLSAKEPFKCVINQGIILGEVQYIACKDPDGNYMSADSANMLGEHQEIIPEEKVMKSGDSFVLKDDCNIRLIAHAHKMSKSRGNVVNPDDVVSKYGADSLRLYEMFMGPIRDSKTWSASGIEGVTEEIEGTRFNTGISAMMEFIHTAYKDTSIVLPVQINGKTQDNHAGRTMSKKASTVPTPHVIWFGWKLVIILSVSLSVFAILRLHFNSDFSSPVSSIYGSRSRISRGSFHFVGPPKIAFLFLVRKELPLDFLWGSFFENAEVANFSIFIHSAPGFEFDESTTRSHFFYGRQLKNSIQVVWGESSMIEAERFLLSAALDDPANQRFVLLSDSCVPLYNFSYIYSYLMASPRSFVDSFVDTKEERYNQKMSPIIRKHKWRKGSQWITLVRSHAEVIVDDEVIFPVFQKHCKRAPPPDASKGKLNPKLKKQNNCIPDEHYVQTLLSMADLEGELERRTLTYTVWNQSATKMESKGWHPITFTYANAGPQKIREIKDINHVYYESEYRTEWCRSYATSVPCFLFARKFSRGAAMRLLSEGVVGPFDASALLATST</sequence>
<dbReference type="GO" id="GO:0016757">
    <property type="term" value="F:glycosyltransferase activity"/>
    <property type="evidence" value="ECO:0007669"/>
    <property type="project" value="UniProtKB-KW"/>
</dbReference>
<dbReference type="InterPro" id="IPR002300">
    <property type="entry name" value="aa-tRNA-synth_Ia"/>
</dbReference>
<dbReference type="Pfam" id="PF02485">
    <property type="entry name" value="Branch"/>
    <property type="match status" value="1"/>
</dbReference>
<evidence type="ECO:0000313" key="12">
    <source>
        <dbReference type="EMBL" id="KAF2304962.1"/>
    </source>
</evidence>
<protein>
    <recommendedName>
        <fullName evidence="11">Aminoacyl-tRNA synthetase class Ia domain-containing protein</fullName>
    </recommendedName>
</protein>
<keyword evidence="4" id="KW-0808">Transferase</keyword>
<reference evidence="12 13" key="1">
    <citation type="journal article" date="2020" name="Mol. Plant">
        <title>The Chromosome-Based Rubber Tree Genome Provides New Insights into Spurge Genome Evolution and Rubber Biosynthesis.</title>
        <authorList>
            <person name="Liu J."/>
            <person name="Shi C."/>
            <person name="Shi C.C."/>
            <person name="Li W."/>
            <person name="Zhang Q.J."/>
            <person name="Zhang Y."/>
            <person name="Li K."/>
            <person name="Lu H.F."/>
            <person name="Shi C."/>
            <person name="Zhu S.T."/>
            <person name="Xiao Z.Y."/>
            <person name="Nan H."/>
            <person name="Yue Y."/>
            <person name="Zhu X.G."/>
            <person name="Wu Y."/>
            <person name="Hong X.N."/>
            <person name="Fan G.Y."/>
            <person name="Tong Y."/>
            <person name="Zhang D."/>
            <person name="Mao C.L."/>
            <person name="Liu Y.L."/>
            <person name="Hao S.J."/>
            <person name="Liu W.Q."/>
            <person name="Lv M.Q."/>
            <person name="Zhang H.B."/>
            <person name="Liu Y."/>
            <person name="Hu-Tang G.R."/>
            <person name="Wang J.P."/>
            <person name="Wang J.H."/>
            <person name="Sun Y.H."/>
            <person name="Ni S.B."/>
            <person name="Chen W.B."/>
            <person name="Zhang X.C."/>
            <person name="Jiao Y.N."/>
            <person name="Eichler E.E."/>
            <person name="Li G.H."/>
            <person name="Liu X."/>
            <person name="Gao L.Z."/>
        </authorList>
    </citation>
    <scope>NUCLEOTIDE SEQUENCE [LARGE SCALE GENOMIC DNA]</scope>
    <source>
        <strain evidence="13">cv. GT1</strain>
        <tissue evidence="12">Leaf</tissue>
    </source>
</reference>
<dbReference type="PANTHER" id="PTHR31042:SF70">
    <property type="entry name" value="OS01G0695200 PROTEIN"/>
    <property type="match status" value="1"/>
</dbReference>
<evidence type="ECO:0000256" key="6">
    <source>
        <dbReference type="ARBA" id="ARBA00022840"/>
    </source>
</evidence>
<dbReference type="Gene3D" id="1.10.730.10">
    <property type="entry name" value="Isoleucyl-tRNA Synthetase, Domain 1"/>
    <property type="match status" value="1"/>
</dbReference>
<dbReference type="InterPro" id="IPR003406">
    <property type="entry name" value="Glyco_trans_14"/>
</dbReference>
<dbReference type="AlphaFoldDB" id="A0A6A6LU14"/>
<dbReference type="InterPro" id="IPR044174">
    <property type="entry name" value="BC10-like"/>
</dbReference>
<feature type="domain" description="Aminoacyl-tRNA synthetase class Ia" evidence="11">
    <location>
        <begin position="233"/>
        <end position="263"/>
    </location>
</feature>
<evidence type="ECO:0000256" key="10">
    <source>
        <dbReference type="ARBA" id="ARBA00023180"/>
    </source>
</evidence>
<evidence type="ECO:0000313" key="13">
    <source>
        <dbReference type="Proteomes" id="UP000467840"/>
    </source>
</evidence>